<reference evidence="2" key="1">
    <citation type="journal article" date="2014" name="Appl. Environ. Microbiol.">
        <title>Analysis of the Microbial Community Structure by Monitoring an Hg Methylation Gene (hgcA) in Paddy Soils along an Hg Gradient.</title>
        <authorList>
            <person name="Liu Y.R."/>
            <person name="Yu R.Q."/>
            <person name="Zheng Y.M."/>
            <person name="He J.Z."/>
        </authorList>
    </citation>
    <scope>NUCLEOTIDE SEQUENCE</scope>
</reference>
<sequence>INIWCAAGKGTFGTDELVGRVNAVGLAGLVAHRELVLPQYGATGVSAHKVAKACGFKVFWGPIRAADLPVYLRNGKRADPAMRQATFAFHERLVLVPVELMLLRRQLLWIIPLLFVLSGVGPGVFSFDGAWSRGLLALSSAGAGVLAGAVLFPLFLPVLPGRAFSVKGALAGLACYLPLLPWLWGRSGGGGLLGLALWTVAAASWMAMNFTGSTPFTSPSGVEKEMR</sequence>
<dbReference type="AlphaFoldDB" id="W8PSQ7"/>
<keyword evidence="1" id="KW-0812">Transmembrane</keyword>
<feature type="transmembrane region" description="Helical" evidence="1">
    <location>
        <begin position="168"/>
        <end position="184"/>
    </location>
</feature>
<dbReference type="Gene3D" id="3.40.50.11600">
    <property type="match status" value="1"/>
</dbReference>
<dbReference type="NCBIfam" id="NF040863">
    <property type="entry name" value="HgcA_corrinoid"/>
    <property type="match status" value="1"/>
</dbReference>
<organism evidence="2">
    <name type="scientific">uncultured microorganism</name>
    <dbReference type="NCBI Taxonomy" id="358574"/>
    <lineage>
        <taxon>unclassified sequences</taxon>
        <taxon>environmental samples</taxon>
    </lineage>
</organism>
<feature type="transmembrane region" description="Helical" evidence="1">
    <location>
        <begin position="190"/>
        <end position="208"/>
    </location>
</feature>
<dbReference type="EMBL" id="KJ184726">
    <property type="protein sequence ID" value="AHL38022.1"/>
    <property type="molecule type" value="Genomic_DNA"/>
</dbReference>
<keyword evidence="1" id="KW-0472">Membrane</keyword>
<keyword evidence="1" id="KW-1133">Transmembrane helix</keyword>
<feature type="non-terminal residue" evidence="2">
    <location>
        <position position="227"/>
    </location>
</feature>
<feature type="transmembrane region" description="Helical" evidence="1">
    <location>
        <begin position="133"/>
        <end position="156"/>
    </location>
</feature>
<evidence type="ECO:0000256" key="1">
    <source>
        <dbReference type="SAM" id="Phobius"/>
    </source>
</evidence>
<protein>
    <submittedName>
        <fullName evidence="2">Mercury methylating protein</fullName>
    </submittedName>
</protein>
<accession>W8PSQ7</accession>
<feature type="transmembrane region" description="Helical" evidence="1">
    <location>
        <begin position="107"/>
        <end position="127"/>
    </location>
</feature>
<gene>
    <name evidence="2" type="primary">hgcA</name>
</gene>
<feature type="non-terminal residue" evidence="2">
    <location>
        <position position="1"/>
    </location>
</feature>
<evidence type="ECO:0000313" key="2">
    <source>
        <dbReference type="EMBL" id="AHL38022.1"/>
    </source>
</evidence>
<name>W8PSQ7_9ZZZZ</name>
<proteinExistence type="predicted"/>